<dbReference type="InterPro" id="IPR015424">
    <property type="entry name" value="PyrdxlP-dep_Trfase"/>
</dbReference>
<evidence type="ECO:0000313" key="9">
    <source>
        <dbReference type="Proteomes" id="UP000199228"/>
    </source>
</evidence>
<gene>
    <name evidence="8" type="ORF">SAMN02910417_00017</name>
</gene>
<evidence type="ECO:0000256" key="5">
    <source>
        <dbReference type="ARBA" id="ARBA00023239"/>
    </source>
</evidence>
<dbReference type="PANTHER" id="PTHR43277:SF4">
    <property type="entry name" value="ARGININE DECARBOXYLASE"/>
    <property type="match status" value="1"/>
</dbReference>
<dbReference type="PANTHER" id="PTHR43277">
    <property type="entry name" value="ARGININE DECARBOXYLASE"/>
    <property type="match status" value="1"/>
</dbReference>
<dbReference type="AlphaFoldDB" id="A0A1G5ZZJ9"/>
<reference evidence="8 9" key="1">
    <citation type="submission" date="2016-10" db="EMBL/GenBank/DDBJ databases">
        <authorList>
            <person name="de Groot N.N."/>
        </authorList>
    </citation>
    <scope>NUCLEOTIDE SEQUENCE [LARGE SCALE GENOMIC DNA]</scope>
    <source>
        <strain evidence="8 9">DSM 3217</strain>
    </source>
</reference>
<evidence type="ECO:0000259" key="6">
    <source>
        <dbReference type="Pfam" id="PF01276"/>
    </source>
</evidence>
<dbReference type="InterPro" id="IPR036633">
    <property type="entry name" value="Prn/Lys/Arg_de-COase_C_sf"/>
</dbReference>
<dbReference type="InterPro" id="IPR000310">
    <property type="entry name" value="Orn/Lys/Arg_deCO2ase_major_dom"/>
</dbReference>
<dbReference type="Pfam" id="PF03711">
    <property type="entry name" value="OKR_DC_1_C"/>
    <property type="match status" value="1"/>
</dbReference>
<dbReference type="InterPro" id="IPR008286">
    <property type="entry name" value="Prn/Lys/Arg_de-COase_C"/>
</dbReference>
<dbReference type="Proteomes" id="UP000199228">
    <property type="component" value="Unassembled WGS sequence"/>
</dbReference>
<comment type="similarity">
    <text evidence="2">Belongs to the Orn/Lys/Arg decarboxylase class-I family.</text>
</comment>
<protein>
    <submittedName>
        <fullName evidence="8">Arginine/lysine/ornithine decarboxylase</fullName>
    </submittedName>
</protein>
<dbReference type="SUPFAM" id="SSF55904">
    <property type="entry name" value="Ornithine decarboxylase C-terminal domain"/>
    <property type="match status" value="1"/>
</dbReference>
<evidence type="ECO:0000256" key="1">
    <source>
        <dbReference type="ARBA" id="ARBA00001933"/>
    </source>
</evidence>
<name>A0A1G5ZZJ9_EUBOX</name>
<evidence type="ECO:0000256" key="3">
    <source>
        <dbReference type="ARBA" id="ARBA00022793"/>
    </source>
</evidence>
<keyword evidence="5" id="KW-0456">Lyase</keyword>
<keyword evidence="3" id="KW-0210">Decarboxylase</keyword>
<sequence length="478" mass="54164">MKSIKEYIEEYDKQGIYPFHMPGHKRQLDNQNPLQAGFFYDYTEITGFDNLHEPQGILKELQERASNLYGAKQSYVLVNGSSCGILAAISACCQAGDTILLDRGSHKAAYHAAYLRNVKVKYLYPKFLKEGIAGSIDPKQVEEMLSKHPQIKAVFITSPTYDGITSDIKTIAKIVHAYEAVLIVDEAHGAHFGFHPDFPDTAVHQGADLVIQSMHKTLRTYTQSALLHRGSDRISDDRIMRYLDIYETSSPSYLLMASMDECLGELKAKSREIFEAFSGKLHEFYKSIDNQERVRAYKPQQGEVFGKDPSKILIYDAAGRVGGRQLFDWLRDKYQLELEMCAGNFATALSTYCDSTNGFMRLSAALKSIEHNLQTQTNHKENRSAKTLEQLYHQKEQVMQSQETEKHKTCQIPFSDCADKISADYMYLYPPGIPFIVPGERISKDVLKNLTNLTKEGYVIEGLSDRTKKTVKVIRENG</sequence>
<keyword evidence="4" id="KW-0663">Pyridoxal phosphate</keyword>
<dbReference type="STRING" id="1732.SAMN02910417_00017"/>
<dbReference type="Gene3D" id="3.90.100.10">
    <property type="entry name" value="Orn/Lys/Arg decarboxylase, C-terminal domain"/>
    <property type="match status" value="1"/>
</dbReference>
<dbReference type="Pfam" id="PF01276">
    <property type="entry name" value="OKR_DC_1"/>
    <property type="match status" value="1"/>
</dbReference>
<dbReference type="EMBL" id="FMXR01000004">
    <property type="protein sequence ID" value="SDB01639.1"/>
    <property type="molecule type" value="Genomic_DNA"/>
</dbReference>
<evidence type="ECO:0000256" key="2">
    <source>
        <dbReference type="ARBA" id="ARBA00010671"/>
    </source>
</evidence>
<dbReference type="SUPFAM" id="SSF53383">
    <property type="entry name" value="PLP-dependent transferases"/>
    <property type="match status" value="1"/>
</dbReference>
<dbReference type="RefSeq" id="WP_176762211.1">
    <property type="nucleotide sequence ID" value="NZ_FMXR01000004.1"/>
</dbReference>
<dbReference type="GO" id="GO:0016831">
    <property type="term" value="F:carboxy-lyase activity"/>
    <property type="evidence" value="ECO:0007669"/>
    <property type="project" value="UniProtKB-KW"/>
</dbReference>
<organism evidence="8 9">
    <name type="scientific">Eubacterium oxidoreducens</name>
    <dbReference type="NCBI Taxonomy" id="1732"/>
    <lineage>
        <taxon>Bacteria</taxon>
        <taxon>Bacillati</taxon>
        <taxon>Bacillota</taxon>
        <taxon>Clostridia</taxon>
        <taxon>Eubacteriales</taxon>
        <taxon>Eubacteriaceae</taxon>
        <taxon>Eubacterium</taxon>
    </lineage>
</organism>
<accession>A0A1G5ZZJ9</accession>
<comment type="cofactor">
    <cofactor evidence="1">
        <name>pyridoxal 5'-phosphate</name>
        <dbReference type="ChEBI" id="CHEBI:597326"/>
    </cofactor>
</comment>
<dbReference type="InterPro" id="IPR052357">
    <property type="entry name" value="Orn_Lys_Arg_decarboxylase-I"/>
</dbReference>
<proteinExistence type="inferred from homology"/>
<evidence type="ECO:0000313" key="8">
    <source>
        <dbReference type="EMBL" id="SDB01639.1"/>
    </source>
</evidence>
<dbReference type="Gene3D" id="3.40.640.10">
    <property type="entry name" value="Type I PLP-dependent aspartate aminotransferase-like (Major domain)"/>
    <property type="match status" value="1"/>
</dbReference>
<feature type="domain" description="Orn/Lys/Arg decarboxylases family 1 pyridoxal-P attachment site" evidence="6">
    <location>
        <begin position="9"/>
        <end position="304"/>
    </location>
</feature>
<evidence type="ECO:0000256" key="4">
    <source>
        <dbReference type="ARBA" id="ARBA00022898"/>
    </source>
</evidence>
<evidence type="ECO:0000259" key="7">
    <source>
        <dbReference type="Pfam" id="PF03711"/>
    </source>
</evidence>
<keyword evidence="9" id="KW-1185">Reference proteome</keyword>
<feature type="domain" description="Orn/Lys/Arg decarboxylase C-terminal" evidence="7">
    <location>
        <begin position="384"/>
        <end position="452"/>
    </location>
</feature>
<dbReference type="InterPro" id="IPR015421">
    <property type="entry name" value="PyrdxlP-dep_Trfase_major"/>
</dbReference>